<feature type="transmembrane region" description="Helical" evidence="1">
    <location>
        <begin position="42"/>
        <end position="65"/>
    </location>
</feature>
<proteinExistence type="predicted"/>
<evidence type="ECO:0000313" key="2">
    <source>
        <dbReference type="EMBL" id="NRT21285.1"/>
    </source>
</evidence>
<name>A0ABX2FVQ5_9BACT</name>
<reference evidence="2 3" key="1">
    <citation type="submission" date="2020-05" db="EMBL/GenBank/DDBJ databases">
        <title>Genomic Encyclopedia of Type Strains, Phase IV (KMG-V): Genome sequencing to study the core and pangenomes of soil and plant-associated prokaryotes.</title>
        <authorList>
            <person name="Whitman W."/>
        </authorList>
    </citation>
    <scope>NUCLEOTIDE SEQUENCE [LARGE SCALE GENOMIC DNA]</scope>
    <source>
        <strain evidence="2 3">9A</strain>
    </source>
</reference>
<protein>
    <submittedName>
        <fullName evidence="2">Ca2+/H+ antiporter (TMEM165/GDT1 family)</fullName>
    </submittedName>
</protein>
<keyword evidence="3" id="KW-1185">Reference proteome</keyword>
<organism evidence="2 3">
    <name type="scientific">Hymenobacter caeli</name>
    <dbReference type="NCBI Taxonomy" id="2735894"/>
    <lineage>
        <taxon>Bacteria</taxon>
        <taxon>Pseudomonadati</taxon>
        <taxon>Bacteroidota</taxon>
        <taxon>Cytophagia</taxon>
        <taxon>Cytophagales</taxon>
        <taxon>Hymenobacteraceae</taxon>
        <taxon>Hymenobacter</taxon>
    </lineage>
</organism>
<dbReference type="RefSeq" id="WP_173812033.1">
    <property type="nucleotide sequence ID" value="NZ_JABSNP010000029.1"/>
</dbReference>
<dbReference type="EMBL" id="JABSNP010000029">
    <property type="protein sequence ID" value="NRT21285.1"/>
    <property type="molecule type" value="Genomic_DNA"/>
</dbReference>
<keyword evidence="1" id="KW-1133">Transmembrane helix</keyword>
<sequence length="72" mass="7280">MLLLVAVLSQGEPVVIFGAVVGLAVINGIAALLMAMSGKLNWVAAFLLSALLVFIIGLGICGLMLSGLGSMH</sequence>
<keyword evidence="1" id="KW-0472">Membrane</keyword>
<gene>
    <name evidence="2" type="ORF">HNP98_004131</name>
</gene>
<keyword evidence="1" id="KW-0812">Transmembrane</keyword>
<comment type="caution">
    <text evidence="2">The sequence shown here is derived from an EMBL/GenBank/DDBJ whole genome shotgun (WGS) entry which is preliminary data.</text>
</comment>
<evidence type="ECO:0000313" key="3">
    <source>
        <dbReference type="Proteomes" id="UP000779507"/>
    </source>
</evidence>
<accession>A0ABX2FVQ5</accession>
<dbReference type="Proteomes" id="UP000779507">
    <property type="component" value="Unassembled WGS sequence"/>
</dbReference>
<feature type="transmembrane region" description="Helical" evidence="1">
    <location>
        <begin position="14"/>
        <end position="35"/>
    </location>
</feature>
<evidence type="ECO:0000256" key="1">
    <source>
        <dbReference type="SAM" id="Phobius"/>
    </source>
</evidence>